<feature type="coiled-coil region" evidence="1">
    <location>
        <begin position="74"/>
        <end position="101"/>
    </location>
</feature>
<name>A0ABN7UYU9_GIGMA</name>
<dbReference type="PANTHER" id="PTHR22796:SF1">
    <property type="entry name" value="VWFA DOMAIN-CONTAINING PROTEIN"/>
    <property type="match status" value="1"/>
</dbReference>
<dbReference type="InterPro" id="IPR030383">
    <property type="entry name" value="G_VLIG_dom"/>
</dbReference>
<evidence type="ECO:0000313" key="3">
    <source>
        <dbReference type="EMBL" id="CAG8690980.1"/>
    </source>
</evidence>
<accession>A0ABN7UYU9</accession>
<organism evidence="3 4">
    <name type="scientific">Gigaspora margarita</name>
    <dbReference type="NCBI Taxonomy" id="4874"/>
    <lineage>
        <taxon>Eukaryota</taxon>
        <taxon>Fungi</taxon>
        <taxon>Fungi incertae sedis</taxon>
        <taxon>Mucoromycota</taxon>
        <taxon>Glomeromycotina</taxon>
        <taxon>Glomeromycetes</taxon>
        <taxon>Diversisporales</taxon>
        <taxon>Gigasporaceae</taxon>
        <taxon>Gigaspora</taxon>
    </lineage>
</organism>
<dbReference type="Proteomes" id="UP000789901">
    <property type="component" value="Unassembled WGS sequence"/>
</dbReference>
<dbReference type="EMBL" id="CAJVQB010006753">
    <property type="protein sequence ID" value="CAG8690980.1"/>
    <property type="molecule type" value="Genomic_DNA"/>
</dbReference>
<evidence type="ECO:0000256" key="1">
    <source>
        <dbReference type="SAM" id="Coils"/>
    </source>
</evidence>
<reference evidence="3 4" key="1">
    <citation type="submission" date="2021-06" db="EMBL/GenBank/DDBJ databases">
        <authorList>
            <person name="Kallberg Y."/>
            <person name="Tangrot J."/>
            <person name="Rosling A."/>
        </authorList>
    </citation>
    <scope>NUCLEOTIDE SEQUENCE [LARGE SCALE GENOMIC DNA]</scope>
    <source>
        <strain evidence="3 4">120-4 pot B 10/14</strain>
    </source>
</reference>
<evidence type="ECO:0000259" key="2">
    <source>
        <dbReference type="PROSITE" id="PS51717"/>
    </source>
</evidence>
<keyword evidence="1" id="KW-0175">Coiled coil</keyword>
<sequence length="183" mass="21026">TEGFAAPEKIGDPESEKKDRILATFCIGISNLTIINILEESTKILQIVQEAIVTMSCFENVGMLTDILMVQHVTDKNESKLNGLEQKFRNALQETLELAKQYFNDFECLKILDTRIKNKQLLKLFAQFKNGTTVYSPPSKQYHKDVVDLYDSIINDCEISQSKKTFLDWYPLIKSKPYAYNDN</sequence>
<feature type="domain" description="VLIG-type G" evidence="2">
    <location>
        <begin position="1"/>
        <end position="174"/>
    </location>
</feature>
<proteinExistence type="predicted"/>
<protein>
    <submittedName>
        <fullName evidence="3">26550_t:CDS:1</fullName>
    </submittedName>
</protein>
<comment type="caution">
    <text evidence="3">The sequence shown here is derived from an EMBL/GenBank/DDBJ whole genome shotgun (WGS) entry which is preliminary data.</text>
</comment>
<evidence type="ECO:0000313" key="4">
    <source>
        <dbReference type="Proteomes" id="UP000789901"/>
    </source>
</evidence>
<keyword evidence="4" id="KW-1185">Reference proteome</keyword>
<feature type="non-terminal residue" evidence="3">
    <location>
        <position position="1"/>
    </location>
</feature>
<gene>
    <name evidence="3" type="ORF">GMARGA_LOCUS11510</name>
</gene>
<dbReference type="PROSITE" id="PS51717">
    <property type="entry name" value="G_VLIG"/>
    <property type="match status" value="1"/>
</dbReference>
<dbReference type="PANTHER" id="PTHR22796">
    <property type="entry name" value="URG4-RELATED"/>
    <property type="match status" value="1"/>
</dbReference>